<keyword evidence="2" id="KW-1185">Reference proteome</keyword>
<dbReference type="EMBL" id="JABSTR010000006">
    <property type="protein sequence ID" value="KAH9372951.1"/>
    <property type="molecule type" value="Genomic_DNA"/>
</dbReference>
<dbReference type="Proteomes" id="UP000821853">
    <property type="component" value="Chromosome 4"/>
</dbReference>
<reference evidence="1 2" key="1">
    <citation type="journal article" date="2020" name="Cell">
        <title>Large-Scale Comparative Analyses of Tick Genomes Elucidate Their Genetic Diversity and Vector Capacities.</title>
        <authorList>
            <consortium name="Tick Genome and Microbiome Consortium (TIGMIC)"/>
            <person name="Jia N."/>
            <person name="Wang J."/>
            <person name="Shi W."/>
            <person name="Du L."/>
            <person name="Sun Y."/>
            <person name="Zhan W."/>
            <person name="Jiang J.F."/>
            <person name="Wang Q."/>
            <person name="Zhang B."/>
            <person name="Ji P."/>
            <person name="Bell-Sakyi L."/>
            <person name="Cui X.M."/>
            <person name="Yuan T.T."/>
            <person name="Jiang B.G."/>
            <person name="Yang W.F."/>
            <person name="Lam T.T."/>
            <person name="Chang Q.C."/>
            <person name="Ding S.J."/>
            <person name="Wang X.J."/>
            <person name="Zhu J.G."/>
            <person name="Ruan X.D."/>
            <person name="Zhao L."/>
            <person name="Wei J.T."/>
            <person name="Ye R.Z."/>
            <person name="Que T.C."/>
            <person name="Du C.H."/>
            <person name="Zhou Y.H."/>
            <person name="Cheng J.X."/>
            <person name="Dai P.F."/>
            <person name="Guo W.B."/>
            <person name="Han X.H."/>
            <person name="Huang E.J."/>
            <person name="Li L.F."/>
            <person name="Wei W."/>
            <person name="Gao Y.C."/>
            <person name="Liu J.Z."/>
            <person name="Shao H.Z."/>
            <person name="Wang X."/>
            <person name="Wang C.C."/>
            <person name="Yang T.C."/>
            <person name="Huo Q.B."/>
            <person name="Li W."/>
            <person name="Chen H.Y."/>
            <person name="Chen S.E."/>
            <person name="Zhou L.G."/>
            <person name="Ni X.B."/>
            <person name="Tian J.H."/>
            <person name="Sheng Y."/>
            <person name="Liu T."/>
            <person name="Pan Y.S."/>
            <person name="Xia L.Y."/>
            <person name="Li J."/>
            <person name="Zhao F."/>
            <person name="Cao W.C."/>
        </authorList>
    </citation>
    <scope>NUCLEOTIDE SEQUENCE [LARGE SCALE GENOMIC DNA]</scope>
    <source>
        <strain evidence="1">HaeL-2018</strain>
    </source>
</reference>
<dbReference type="OMA" id="NAVEHES"/>
<comment type="caution">
    <text evidence="1">The sequence shown here is derived from an EMBL/GenBank/DDBJ whole genome shotgun (WGS) entry which is preliminary data.</text>
</comment>
<accession>A0A9J6GDT3</accession>
<name>A0A9J6GDT3_HAELO</name>
<gene>
    <name evidence="1" type="ORF">HPB48_009157</name>
</gene>
<proteinExistence type="predicted"/>
<evidence type="ECO:0000313" key="1">
    <source>
        <dbReference type="EMBL" id="KAH9372951.1"/>
    </source>
</evidence>
<dbReference type="OrthoDB" id="6537822at2759"/>
<organism evidence="1 2">
    <name type="scientific">Haemaphysalis longicornis</name>
    <name type="common">Bush tick</name>
    <dbReference type="NCBI Taxonomy" id="44386"/>
    <lineage>
        <taxon>Eukaryota</taxon>
        <taxon>Metazoa</taxon>
        <taxon>Ecdysozoa</taxon>
        <taxon>Arthropoda</taxon>
        <taxon>Chelicerata</taxon>
        <taxon>Arachnida</taxon>
        <taxon>Acari</taxon>
        <taxon>Parasitiformes</taxon>
        <taxon>Ixodida</taxon>
        <taxon>Ixodoidea</taxon>
        <taxon>Ixodidae</taxon>
        <taxon>Haemaphysalinae</taxon>
        <taxon>Haemaphysalis</taxon>
    </lineage>
</organism>
<protein>
    <submittedName>
        <fullName evidence="1">Uncharacterized protein</fullName>
    </submittedName>
</protein>
<evidence type="ECO:0000313" key="2">
    <source>
        <dbReference type="Proteomes" id="UP000821853"/>
    </source>
</evidence>
<dbReference type="AlphaFoldDB" id="A0A9J6GDT3"/>
<sequence>MTFAIHKRQAEGDPQEVLCNEHQCPHQATVAELKRKLDLQQKKTRKLGQQVESVLDSKLHHLAPDQVLSVTNSDARGNRRSNKTVQKALQVRLACGSRGYDFLKDGVIPLPSERNLQRRIEEVKSEPGVSMDGGFLKVLIFSVIEKCEAGGCHVDVAISDMGPSYKALWKQCGISAKRSREPVVSCRRPCAADTDRQLFFLADEPHVLKSIRGHLVRQQSIFLPDDIVSKYSLPTNENIKELAKKDAKHDRKLPPHLKPSHLELNHYDNMDVSSAVAVLNHSVGAAMRVLVCLGQLEERAITLAWFVEQVFKWFSLLTPRYIGTAMSHFKPQAHQEAVTFLEEFASMFARVTIRKGSPVQACANWCPDHHDECPEDSAPSFERVHV</sequence>
<dbReference type="VEuPathDB" id="VectorBase:HLOH_044925"/>